<name>A0A9X1PG33_9BACT</name>
<proteinExistence type="predicted"/>
<gene>
    <name evidence="2" type="ORF">LXM26_00440</name>
</gene>
<reference evidence="2" key="1">
    <citation type="submission" date="2021-12" db="EMBL/GenBank/DDBJ databases">
        <title>Novel species in genus Dyadobacter.</title>
        <authorList>
            <person name="Ma C."/>
        </authorList>
    </citation>
    <scope>NUCLEOTIDE SEQUENCE</scope>
    <source>
        <strain evidence="2">LJ419</strain>
    </source>
</reference>
<accession>A0A9X1PG33</accession>
<feature type="region of interest" description="Disordered" evidence="1">
    <location>
        <begin position="46"/>
        <end position="80"/>
    </location>
</feature>
<dbReference type="Proteomes" id="UP001139000">
    <property type="component" value="Unassembled WGS sequence"/>
</dbReference>
<dbReference type="RefSeq" id="WP_234652247.1">
    <property type="nucleotide sequence ID" value="NZ_CP094997.1"/>
</dbReference>
<organism evidence="2 3">
    <name type="scientific">Dyadobacter chenwenxiniae</name>
    <dbReference type="NCBI Taxonomy" id="2906456"/>
    <lineage>
        <taxon>Bacteria</taxon>
        <taxon>Pseudomonadati</taxon>
        <taxon>Bacteroidota</taxon>
        <taxon>Cytophagia</taxon>
        <taxon>Cytophagales</taxon>
        <taxon>Spirosomataceae</taxon>
        <taxon>Dyadobacter</taxon>
    </lineage>
</organism>
<evidence type="ECO:0000256" key="1">
    <source>
        <dbReference type="SAM" id="MobiDB-lite"/>
    </source>
</evidence>
<dbReference type="AlphaFoldDB" id="A0A9X1PG33"/>
<dbReference type="EMBL" id="JAJTTC010000001">
    <property type="protein sequence ID" value="MCF0059941.1"/>
    <property type="molecule type" value="Genomic_DNA"/>
</dbReference>
<protein>
    <submittedName>
        <fullName evidence="2">Uncharacterized protein</fullName>
    </submittedName>
</protein>
<keyword evidence="3" id="KW-1185">Reference proteome</keyword>
<sequence length="80" mass="8927">MVEVEVTRAFRDVDSLDMREPKTIIKVSEARAKGLIENGFAKEVKAEKAEAKVPEAEEKESKEVISTKEEKAKPATKARP</sequence>
<evidence type="ECO:0000313" key="2">
    <source>
        <dbReference type="EMBL" id="MCF0059941.1"/>
    </source>
</evidence>
<feature type="compositionally biased region" description="Basic and acidic residues" evidence="1">
    <location>
        <begin position="46"/>
        <end position="73"/>
    </location>
</feature>
<evidence type="ECO:0000313" key="3">
    <source>
        <dbReference type="Proteomes" id="UP001139000"/>
    </source>
</evidence>
<comment type="caution">
    <text evidence="2">The sequence shown here is derived from an EMBL/GenBank/DDBJ whole genome shotgun (WGS) entry which is preliminary data.</text>
</comment>